<dbReference type="NCBIfam" id="TIGR04086">
    <property type="entry name" value="TIGR04086_membr"/>
    <property type="match status" value="1"/>
</dbReference>
<feature type="transmembrane region" description="Helical" evidence="1">
    <location>
        <begin position="24"/>
        <end position="41"/>
    </location>
</feature>
<evidence type="ECO:0000256" key="1">
    <source>
        <dbReference type="SAM" id="Phobius"/>
    </source>
</evidence>
<name>A0A926IDX8_9FIRM</name>
<keyword evidence="3" id="KW-1185">Reference proteome</keyword>
<reference evidence="2" key="1">
    <citation type="submission" date="2020-08" db="EMBL/GenBank/DDBJ databases">
        <title>Genome public.</title>
        <authorList>
            <person name="Liu C."/>
            <person name="Sun Q."/>
        </authorList>
    </citation>
    <scope>NUCLEOTIDE SEQUENCE</scope>
    <source>
        <strain evidence="2">NSJ-12</strain>
    </source>
</reference>
<protein>
    <submittedName>
        <fullName evidence="2">TIGR04086 family membrane protein</fullName>
    </submittedName>
</protein>
<dbReference type="EMBL" id="JACRSY010000008">
    <property type="protein sequence ID" value="MBC8579173.1"/>
    <property type="molecule type" value="Genomic_DNA"/>
</dbReference>
<keyword evidence="1" id="KW-0812">Transmembrane</keyword>
<evidence type="ECO:0000313" key="3">
    <source>
        <dbReference type="Proteomes" id="UP000655830"/>
    </source>
</evidence>
<accession>A0A926IDX8</accession>
<comment type="caution">
    <text evidence="2">The sequence shown here is derived from an EMBL/GenBank/DDBJ whole genome shotgun (WGS) entry which is preliminary data.</text>
</comment>
<dbReference type="Proteomes" id="UP000655830">
    <property type="component" value="Unassembled WGS sequence"/>
</dbReference>
<organism evidence="2 3">
    <name type="scientific">Zhenhengia yiwuensis</name>
    <dbReference type="NCBI Taxonomy" id="2763666"/>
    <lineage>
        <taxon>Bacteria</taxon>
        <taxon>Bacillati</taxon>
        <taxon>Bacillota</taxon>
        <taxon>Clostridia</taxon>
        <taxon>Lachnospirales</taxon>
        <taxon>Lachnospiraceae</taxon>
        <taxon>Zhenhengia</taxon>
    </lineage>
</organism>
<sequence>MSRHKKKMNVNIGELAVTLVKSNLAAYALTAIFIIFATLMITYTNLGPNFEKWIILIGTIASAALVGYDTAKQEGKQGYKWGLIGGISYLVIFVILALVTGGVQGMNIGYLITLIILTVVSSVLAGMFSVANAK</sequence>
<keyword evidence="1" id="KW-0472">Membrane</keyword>
<feature type="transmembrane region" description="Helical" evidence="1">
    <location>
        <begin position="108"/>
        <end position="131"/>
    </location>
</feature>
<dbReference type="RefSeq" id="WP_177668862.1">
    <property type="nucleotide sequence ID" value="NZ_JACRSY010000008.1"/>
</dbReference>
<dbReference type="AlphaFoldDB" id="A0A926IDX8"/>
<evidence type="ECO:0000313" key="2">
    <source>
        <dbReference type="EMBL" id="MBC8579173.1"/>
    </source>
</evidence>
<feature type="transmembrane region" description="Helical" evidence="1">
    <location>
        <begin position="53"/>
        <end position="71"/>
    </location>
</feature>
<gene>
    <name evidence="2" type="ORF">H8718_06435</name>
</gene>
<keyword evidence="1" id="KW-1133">Transmembrane helix</keyword>
<dbReference type="InterPro" id="IPR023804">
    <property type="entry name" value="DUF3792_TM"/>
</dbReference>
<proteinExistence type="predicted"/>
<feature type="transmembrane region" description="Helical" evidence="1">
    <location>
        <begin position="83"/>
        <end position="102"/>
    </location>
</feature>
<dbReference type="Pfam" id="PF12670">
    <property type="entry name" value="DUF3792"/>
    <property type="match status" value="1"/>
</dbReference>